<comment type="catalytic activity">
    <reaction evidence="8">
        <text>L-aspartate + ATP = 4-phospho-L-aspartate + ADP</text>
        <dbReference type="Rhea" id="RHEA:23776"/>
        <dbReference type="ChEBI" id="CHEBI:29991"/>
        <dbReference type="ChEBI" id="CHEBI:30616"/>
        <dbReference type="ChEBI" id="CHEBI:57535"/>
        <dbReference type="ChEBI" id="CHEBI:456216"/>
        <dbReference type="EC" id="2.7.2.4"/>
    </reaction>
</comment>
<proteinExistence type="inferred from homology"/>
<dbReference type="AlphaFoldDB" id="A0A1Q8QPE0"/>
<evidence type="ECO:0000256" key="7">
    <source>
        <dbReference type="ARBA" id="ARBA00034478"/>
    </source>
</evidence>
<dbReference type="EC" id="2.7.2.4" evidence="2"/>
<dbReference type="RefSeq" id="WP_075366143.1">
    <property type="nucleotide sequence ID" value="NZ_MLBF01000035.1"/>
</dbReference>
<dbReference type="Gene3D" id="3.30.2130.10">
    <property type="entry name" value="VC0802-like"/>
    <property type="match status" value="1"/>
</dbReference>
<dbReference type="Gene3D" id="3.40.1160.10">
    <property type="entry name" value="Acetylglutamate kinase-like"/>
    <property type="match status" value="1"/>
</dbReference>
<keyword evidence="4" id="KW-0547">Nucleotide-binding</keyword>
<dbReference type="STRING" id="1888891.DSOL_3689"/>
<dbReference type="GO" id="GO:0009089">
    <property type="term" value="P:lysine biosynthetic process via diaminopimelate"/>
    <property type="evidence" value="ECO:0007669"/>
    <property type="project" value="TreeGrafter"/>
</dbReference>
<keyword evidence="3" id="KW-0808">Transferase</keyword>
<comment type="caution">
    <text evidence="11">The sequence shown here is derived from an EMBL/GenBank/DDBJ whole genome shotgun (WGS) entry which is preliminary data.</text>
</comment>
<evidence type="ECO:0000259" key="10">
    <source>
        <dbReference type="Pfam" id="PF22468"/>
    </source>
</evidence>
<dbReference type="GO" id="GO:0004072">
    <property type="term" value="F:aspartate kinase activity"/>
    <property type="evidence" value="ECO:0007669"/>
    <property type="project" value="UniProtKB-EC"/>
</dbReference>
<evidence type="ECO:0000256" key="5">
    <source>
        <dbReference type="ARBA" id="ARBA00022777"/>
    </source>
</evidence>
<reference evidence="11 12" key="1">
    <citation type="submission" date="2016-09" db="EMBL/GenBank/DDBJ databases">
        <title>Complete genome of Desulfosporosinus sp. OL.</title>
        <authorList>
            <person name="Mardanov A."/>
            <person name="Beletsky A."/>
            <person name="Panova A."/>
            <person name="Karnachuk O."/>
            <person name="Ravin N."/>
        </authorList>
    </citation>
    <scope>NUCLEOTIDE SEQUENCE [LARGE SCALE GENOMIC DNA]</scope>
    <source>
        <strain evidence="11 12">OL</strain>
    </source>
</reference>
<dbReference type="PANTHER" id="PTHR21499:SF3">
    <property type="entry name" value="ASPARTOKINASE"/>
    <property type="match status" value="1"/>
</dbReference>
<evidence type="ECO:0000256" key="2">
    <source>
        <dbReference type="ARBA" id="ARBA00013059"/>
    </source>
</evidence>
<dbReference type="PANTHER" id="PTHR21499">
    <property type="entry name" value="ASPARTATE KINASE"/>
    <property type="match status" value="1"/>
</dbReference>
<comment type="similarity">
    <text evidence="1">Belongs to the aspartokinase family.</text>
</comment>
<dbReference type="SUPFAM" id="SSF53633">
    <property type="entry name" value="Carbamate kinase-like"/>
    <property type="match status" value="1"/>
</dbReference>
<evidence type="ECO:0000256" key="3">
    <source>
        <dbReference type="ARBA" id="ARBA00022679"/>
    </source>
</evidence>
<evidence type="ECO:0000256" key="1">
    <source>
        <dbReference type="ARBA" id="ARBA00010122"/>
    </source>
</evidence>
<evidence type="ECO:0000256" key="4">
    <source>
        <dbReference type="ARBA" id="ARBA00022741"/>
    </source>
</evidence>
<dbReference type="InterPro" id="IPR045865">
    <property type="entry name" value="ACT-like_dom_sf"/>
</dbReference>
<sequence length="462" mass="51355">MLTVEKIGGTSMSQFQNVLKDIIGHSNSKGFRYGRVFVVSAYAGVTNMLLEDKKTKAPGVYQRFIQGEDYESVMDHLLTETLKINESFTDIGLDSKVCREFLEERVRQTKAYLSSMEDIVASGYVERDSIFSAARELLASIGEAHSAFNTVNILRNNGILSELVDLTGFRDSKQLSISERIEKSFKNVNPHEAIIVATGYTKGIEGIMREYERGYSEITFSKIATHLQADEAIIHKEFHLSSADPKIVGVDKAIVVGRTNYDVADQLADIGMEAIHPNASKPLEMAGINLRIKNTFEPDHPGTVISNDYIGPQAKIEIIAGSDKIVVLEIHDTSMVGEPGFDLEIMEKFKRYNISYIMKTTNANSISLVIWQADLDESLAAELEVEYRTVTVQEAAIVCVIGSNIAMPRILARAANALAKNDINIKCISQSLRQVNMQFVIDRENYAKAIVCLNEDLCVADY</sequence>
<comment type="pathway">
    <text evidence="7">Amino-acid biosynthesis; L-methionine biosynthesis via de novo pathway.</text>
</comment>
<organism evidence="11 12">
    <name type="scientific">Desulfosporosinus metallidurans</name>
    <dbReference type="NCBI Taxonomy" id="1888891"/>
    <lineage>
        <taxon>Bacteria</taxon>
        <taxon>Bacillati</taxon>
        <taxon>Bacillota</taxon>
        <taxon>Clostridia</taxon>
        <taxon>Eubacteriales</taxon>
        <taxon>Desulfitobacteriaceae</taxon>
        <taxon>Desulfosporosinus</taxon>
    </lineage>
</organism>
<evidence type="ECO:0000259" key="9">
    <source>
        <dbReference type="Pfam" id="PF00696"/>
    </source>
</evidence>
<dbReference type="SUPFAM" id="SSF55021">
    <property type="entry name" value="ACT-like"/>
    <property type="match status" value="2"/>
</dbReference>
<dbReference type="GO" id="GO:0009090">
    <property type="term" value="P:homoserine biosynthetic process"/>
    <property type="evidence" value="ECO:0007669"/>
    <property type="project" value="TreeGrafter"/>
</dbReference>
<evidence type="ECO:0000256" key="6">
    <source>
        <dbReference type="ARBA" id="ARBA00022840"/>
    </source>
</evidence>
<dbReference type="InterPro" id="IPR001048">
    <property type="entry name" value="Asp/Glu/Uridylate_kinase"/>
</dbReference>
<keyword evidence="5 11" id="KW-0418">Kinase</keyword>
<dbReference type="Proteomes" id="UP000186102">
    <property type="component" value="Unassembled WGS sequence"/>
</dbReference>
<dbReference type="InterPro" id="IPR036393">
    <property type="entry name" value="AceGlu_kinase-like_sf"/>
</dbReference>
<evidence type="ECO:0000256" key="8">
    <source>
        <dbReference type="ARBA" id="ARBA00047872"/>
    </source>
</evidence>
<keyword evidence="12" id="KW-1185">Reference proteome</keyword>
<feature type="domain" description="Aspartokinase ACT" evidence="10">
    <location>
        <begin position="398"/>
        <end position="456"/>
    </location>
</feature>
<protein>
    <recommendedName>
        <fullName evidence="2">aspartate kinase</fullName>
        <ecNumber evidence="2">2.7.2.4</ecNumber>
    </recommendedName>
</protein>
<accession>A0A1Q8QPE0</accession>
<dbReference type="GO" id="GO:0005829">
    <property type="term" value="C:cytosol"/>
    <property type="evidence" value="ECO:0007669"/>
    <property type="project" value="TreeGrafter"/>
</dbReference>
<name>A0A1Q8QPE0_9FIRM</name>
<dbReference type="InterPro" id="IPR054352">
    <property type="entry name" value="ACT_Aspartokinase"/>
</dbReference>
<dbReference type="Pfam" id="PF00696">
    <property type="entry name" value="AA_kinase"/>
    <property type="match status" value="1"/>
</dbReference>
<dbReference type="GO" id="GO:0005524">
    <property type="term" value="F:ATP binding"/>
    <property type="evidence" value="ECO:0007669"/>
    <property type="project" value="UniProtKB-KW"/>
</dbReference>
<dbReference type="NCBIfam" id="NF006614">
    <property type="entry name" value="PRK09181.1"/>
    <property type="match status" value="1"/>
</dbReference>
<evidence type="ECO:0000313" key="12">
    <source>
        <dbReference type="Proteomes" id="UP000186102"/>
    </source>
</evidence>
<dbReference type="Pfam" id="PF22468">
    <property type="entry name" value="ACT_9"/>
    <property type="match status" value="1"/>
</dbReference>
<gene>
    <name evidence="11" type="ORF">DSOL_3689</name>
</gene>
<evidence type="ECO:0000313" key="11">
    <source>
        <dbReference type="EMBL" id="OLN29186.1"/>
    </source>
</evidence>
<keyword evidence="6" id="KW-0067">ATP-binding</keyword>
<dbReference type="EMBL" id="MLBF01000035">
    <property type="protein sequence ID" value="OLN29186.1"/>
    <property type="molecule type" value="Genomic_DNA"/>
</dbReference>
<dbReference type="OrthoDB" id="9799110at2"/>
<feature type="domain" description="Aspartate/glutamate/uridylate kinase" evidence="9">
    <location>
        <begin position="1"/>
        <end position="294"/>
    </location>
</feature>